<keyword evidence="2" id="KW-1277">Toxin-antitoxin system</keyword>
<dbReference type="InterPro" id="IPR002934">
    <property type="entry name" value="Polymerase_NTP_transf_dom"/>
</dbReference>
<protein>
    <submittedName>
        <fullName evidence="11">Putative nucleotidyltransferase</fullName>
    </submittedName>
</protein>
<proteinExistence type="inferred from homology"/>
<keyword evidence="12" id="KW-1185">Reference proteome</keyword>
<dbReference type="EMBL" id="CP010802">
    <property type="protein sequence ID" value="ALC17024.1"/>
    <property type="molecule type" value="Genomic_DNA"/>
</dbReference>
<keyword evidence="3 11" id="KW-0808">Transferase</keyword>
<evidence type="ECO:0000256" key="8">
    <source>
        <dbReference type="ARBA" id="ARBA00022842"/>
    </source>
</evidence>
<dbReference type="PANTHER" id="PTHR33571">
    <property type="entry name" value="SSL8005 PROTEIN"/>
    <property type="match status" value="1"/>
</dbReference>
<dbReference type="GO" id="GO:0005524">
    <property type="term" value="F:ATP binding"/>
    <property type="evidence" value="ECO:0007669"/>
    <property type="project" value="UniProtKB-KW"/>
</dbReference>
<comment type="cofactor">
    <cofactor evidence="1">
        <name>Mg(2+)</name>
        <dbReference type="ChEBI" id="CHEBI:18420"/>
    </cofactor>
</comment>
<keyword evidence="5" id="KW-0479">Metal-binding</keyword>
<organism evidence="11 12">
    <name type="scientific">Desulfuromonas soudanensis</name>
    <dbReference type="NCBI Taxonomy" id="1603606"/>
    <lineage>
        <taxon>Bacteria</taxon>
        <taxon>Pseudomonadati</taxon>
        <taxon>Thermodesulfobacteriota</taxon>
        <taxon>Desulfuromonadia</taxon>
        <taxon>Desulfuromonadales</taxon>
        <taxon>Desulfuromonadaceae</taxon>
        <taxon>Desulfuromonas</taxon>
    </lineage>
</organism>
<sequence>MTREEILKFMQDNKAEMAERFGVTRLGLAGSAARGEMVPGSDVDVIVSLDSPNQFRSFFGLLHYLQDALPHKIDLATETSLKPLVRAQIMKDIHYV</sequence>
<gene>
    <name evidence="11" type="ORF">DSOUD_2260</name>
</gene>
<dbReference type="STRING" id="1603606.DSOUD_2260"/>
<dbReference type="KEGG" id="des:DSOUD_2260"/>
<evidence type="ECO:0000313" key="12">
    <source>
        <dbReference type="Proteomes" id="UP000057158"/>
    </source>
</evidence>
<evidence type="ECO:0000256" key="1">
    <source>
        <dbReference type="ARBA" id="ARBA00001946"/>
    </source>
</evidence>
<dbReference type="Pfam" id="PF01909">
    <property type="entry name" value="NTP_transf_2"/>
    <property type="match status" value="1"/>
</dbReference>
<dbReference type="CDD" id="cd05403">
    <property type="entry name" value="NT_KNTase_like"/>
    <property type="match status" value="1"/>
</dbReference>
<comment type="similarity">
    <text evidence="9">Belongs to the MntA antitoxin family.</text>
</comment>
<evidence type="ECO:0000256" key="6">
    <source>
        <dbReference type="ARBA" id="ARBA00022741"/>
    </source>
</evidence>
<keyword evidence="8" id="KW-0460">Magnesium</keyword>
<dbReference type="GO" id="GO:0016779">
    <property type="term" value="F:nucleotidyltransferase activity"/>
    <property type="evidence" value="ECO:0007669"/>
    <property type="project" value="UniProtKB-KW"/>
</dbReference>
<dbReference type="PATRIC" id="fig|1603606.3.peg.2442"/>
<dbReference type="GO" id="GO:0046872">
    <property type="term" value="F:metal ion binding"/>
    <property type="evidence" value="ECO:0007669"/>
    <property type="project" value="UniProtKB-KW"/>
</dbReference>
<dbReference type="PANTHER" id="PTHR33571:SF12">
    <property type="entry name" value="BSL3053 PROTEIN"/>
    <property type="match status" value="1"/>
</dbReference>
<dbReference type="Gene3D" id="3.30.460.10">
    <property type="entry name" value="Beta Polymerase, domain 2"/>
    <property type="match status" value="1"/>
</dbReference>
<dbReference type="Proteomes" id="UP000057158">
    <property type="component" value="Chromosome"/>
</dbReference>
<dbReference type="InterPro" id="IPR052038">
    <property type="entry name" value="Type-VII_TA_antitoxin"/>
</dbReference>
<accession>A0A0M5IRS9</accession>
<evidence type="ECO:0000256" key="9">
    <source>
        <dbReference type="ARBA" id="ARBA00038276"/>
    </source>
</evidence>
<evidence type="ECO:0000256" key="7">
    <source>
        <dbReference type="ARBA" id="ARBA00022840"/>
    </source>
</evidence>
<evidence type="ECO:0000313" key="11">
    <source>
        <dbReference type="EMBL" id="ALC17024.1"/>
    </source>
</evidence>
<evidence type="ECO:0000256" key="2">
    <source>
        <dbReference type="ARBA" id="ARBA00022649"/>
    </source>
</evidence>
<name>A0A0M5IRS9_9BACT</name>
<reference evidence="11 12" key="1">
    <citation type="submission" date="2015-07" db="EMBL/GenBank/DDBJ databases">
        <title>Isolation and Genomic Characterization of a Novel Halophilic Metal-Reducing Deltaproteobacterium from the Deep Subsurface.</title>
        <authorList>
            <person name="Badalamenti J.P."/>
            <person name="Summers Z.M."/>
            <person name="Gralnick J.A."/>
            <person name="Bond D.R."/>
        </authorList>
    </citation>
    <scope>NUCLEOTIDE SEQUENCE [LARGE SCALE GENOMIC DNA]</scope>
    <source>
        <strain evidence="11 12">WTL</strain>
    </source>
</reference>
<keyword evidence="4" id="KW-0548">Nucleotidyltransferase</keyword>
<dbReference type="SUPFAM" id="SSF81301">
    <property type="entry name" value="Nucleotidyltransferase"/>
    <property type="match status" value="1"/>
</dbReference>
<dbReference type="AlphaFoldDB" id="A0A0M5IRS9"/>
<keyword evidence="6" id="KW-0547">Nucleotide-binding</keyword>
<keyword evidence="7" id="KW-0067">ATP-binding</keyword>
<feature type="domain" description="Polymerase nucleotidyl transferase" evidence="10">
    <location>
        <begin position="15"/>
        <end position="93"/>
    </location>
</feature>
<evidence type="ECO:0000256" key="4">
    <source>
        <dbReference type="ARBA" id="ARBA00022695"/>
    </source>
</evidence>
<evidence type="ECO:0000256" key="5">
    <source>
        <dbReference type="ARBA" id="ARBA00022723"/>
    </source>
</evidence>
<evidence type="ECO:0000259" key="10">
    <source>
        <dbReference type="Pfam" id="PF01909"/>
    </source>
</evidence>
<evidence type="ECO:0000256" key="3">
    <source>
        <dbReference type="ARBA" id="ARBA00022679"/>
    </source>
</evidence>
<dbReference type="InterPro" id="IPR043519">
    <property type="entry name" value="NT_sf"/>
</dbReference>